<dbReference type="AlphaFoldDB" id="A0A0H2R7T3"/>
<dbReference type="EMBL" id="KQ086141">
    <property type="protein sequence ID" value="KLO07402.1"/>
    <property type="molecule type" value="Genomic_DNA"/>
</dbReference>
<dbReference type="Proteomes" id="UP000053477">
    <property type="component" value="Unassembled WGS sequence"/>
</dbReference>
<protein>
    <submittedName>
        <fullName evidence="1">Uncharacterized protein</fullName>
    </submittedName>
</protein>
<reference evidence="1 2" key="1">
    <citation type="submission" date="2015-04" db="EMBL/GenBank/DDBJ databases">
        <title>Complete genome sequence of Schizopora paradoxa KUC8140, a cosmopolitan wood degrader in East Asia.</title>
        <authorList>
            <consortium name="DOE Joint Genome Institute"/>
            <person name="Min B."/>
            <person name="Park H."/>
            <person name="Jang Y."/>
            <person name="Kim J.-J."/>
            <person name="Kim K.H."/>
            <person name="Pangilinan J."/>
            <person name="Lipzen A."/>
            <person name="Riley R."/>
            <person name="Grigoriev I.V."/>
            <person name="Spatafora J.W."/>
            <person name="Choi I.-G."/>
        </authorList>
    </citation>
    <scope>NUCLEOTIDE SEQUENCE [LARGE SCALE GENOMIC DNA]</scope>
    <source>
        <strain evidence="1 2">KUC8140</strain>
    </source>
</reference>
<accession>A0A0H2R7T3</accession>
<name>A0A0H2R7T3_9AGAM</name>
<dbReference type="InParanoid" id="A0A0H2R7T3"/>
<evidence type="ECO:0000313" key="1">
    <source>
        <dbReference type="EMBL" id="KLO07402.1"/>
    </source>
</evidence>
<sequence>MGFQFCDPGGRNIQAQVIGNIIKSLIYEAYVLGSDRTLLGKYGPAAKITANSASYRPIDETNPGAGSLFSAKVSIIYNQTFRPHTLRLYLPDTPFEEMRKFVFTLPVVYLFEYDRFWPGT</sequence>
<gene>
    <name evidence="1" type="ORF">SCHPADRAFT_894681</name>
</gene>
<proteinExistence type="predicted"/>
<organism evidence="1 2">
    <name type="scientific">Schizopora paradoxa</name>
    <dbReference type="NCBI Taxonomy" id="27342"/>
    <lineage>
        <taxon>Eukaryota</taxon>
        <taxon>Fungi</taxon>
        <taxon>Dikarya</taxon>
        <taxon>Basidiomycota</taxon>
        <taxon>Agaricomycotina</taxon>
        <taxon>Agaricomycetes</taxon>
        <taxon>Hymenochaetales</taxon>
        <taxon>Schizoporaceae</taxon>
        <taxon>Schizopora</taxon>
    </lineage>
</organism>
<evidence type="ECO:0000313" key="2">
    <source>
        <dbReference type="Proteomes" id="UP000053477"/>
    </source>
</evidence>
<keyword evidence="2" id="KW-1185">Reference proteome</keyword>